<dbReference type="Proteomes" id="UP000193083">
    <property type="component" value="Unassembled WGS sequence"/>
</dbReference>
<evidence type="ECO:0000256" key="1">
    <source>
        <dbReference type="ARBA" id="ARBA00006226"/>
    </source>
</evidence>
<keyword evidence="2" id="KW-1277">Toxin-antitoxin system</keyword>
<dbReference type="Gene3D" id="3.30.2310.20">
    <property type="entry name" value="RelE-like"/>
    <property type="match status" value="1"/>
</dbReference>
<evidence type="ECO:0000256" key="2">
    <source>
        <dbReference type="ARBA" id="ARBA00022649"/>
    </source>
</evidence>
<dbReference type="Pfam" id="PF05016">
    <property type="entry name" value="ParE_toxin"/>
    <property type="match status" value="1"/>
</dbReference>
<sequence length="99" mass="11348">MTARIVFTENAREDLRNIAEHIALENPTRARSFVAELRSRLEAKLSVFPAGGPAIGKYRYTVVGRYVAIYRTTHNPDTVSIVMVTEGHRDWQRMIEDMI</sequence>
<dbReference type="RefSeq" id="WP_085466333.1">
    <property type="nucleotide sequence ID" value="NZ_FXBL01000004.1"/>
</dbReference>
<dbReference type="OrthoDB" id="8369899at2"/>
<gene>
    <name evidence="3" type="ORF">SAMN02982922_4663</name>
</gene>
<accession>A0A1X7PMI2</accession>
<dbReference type="InterPro" id="IPR035093">
    <property type="entry name" value="RelE/ParE_toxin_dom_sf"/>
</dbReference>
<comment type="similarity">
    <text evidence="1">Belongs to the RelE toxin family.</text>
</comment>
<evidence type="ECO:0000313" key="4">
    <source>
        <dbReference type="Proteomes" id="UP000193083"/>
    </source>
</evidence>
<dbReference type="PANTHER" id="PTHR33755">
    <property type="entry name" value="TOXIN PARE1-RELATED"/>
    <property type="match status" value="1"/>
</dbReference>
<dbReference type="AlphaFoldDB" id="A0A1X7PMI2"/>
<dbReference type="EMBL" id="FXBL01000004">
    <property type="protein sequence ID" value="SMH52400.1"/>
    <property type="molecule type" value="Genomic_DNA"/>
</dbReference>
<name>A0A1X7PMI2_9HYPH</name>
<protein>
    <submittedName>
        <fullName evidence="3">Toxin ParE1/3/4</fullName>
    </submittedName>
</protein>
<organism evidence="3 4">
    <name type="scientific">Mesorhizobium australicum</name>
    <dbReference type="NCBI Taxonomy" id="536018"/>
    <lineage>
        <taxon>Bacteria</taxon>
        <taxon>Pseudomonadati</taxon>
        <taxon>Pseudomonadota</taxon>
        <taxon>Alphaproteobacteria</taxon>
        <taxon>Hyphomicrobiales</taxon>
        <taxon>Phyllobacteriaceae</taxon>
        <taxon>Mesorhizobium</taxon>
    </lineage>
</organism>
<dbReference type="InterPro" id="IPR007712">
    <property type="entry name" value="RelE/ParE_toxin"/>
</dbReference>
<evidence type="ECO:0000313" key="3">
    <source>
        <dbReference type="EMBL" id="SMH52400.1"/>
    </source>
</evidence>
<keyword evidence="4" id="KW-1185">Reference proteome</keyword>
<dbReference type="InterPro" id="IPR051803">
    <property type="entry name" value="TA_system_RelE-like_toxin"/>
</dbReference>
<proteinExistence type="inferred from homology"/>
<reference evidence="4" key="1">
    <citation type="submission" date="2017-04" db="EMBL/GenBank/DDBJ databases">
        <authorList>
            <person name="Varghese N."/>
            <person name="Submissions S."/>
        </authorList>
    </citation>
    <scope>NUCLEOTIDE SEQUENCE [LARGE SCALE GENOMIC DNA]</scope>
    <source>
        <strain evidence="4">B5P</strain>
    </source>
</reference>